<dbReference type="GO" id="GO:0018738">
    <property type="term" value="F:S-formylglutathione hydrolase activity"/>
    <property type="evidence" value="ECO:0007669"/>
    <property type="project" value="UniProtKB-EC"/>
</dbReference>
<protein>
    <recommendedName>
        <fullName evidence="3 7">S-formylglutathione hydrolase</fullName>
        <ecNumber evidence="2 7">3.1.2.12</ecNumber>
    </recommendedName>
</protein>
<name>A0A9P6HFG4_9AGAM</name>
<evidence type="ECO:0000313" key="9">
    <source>
        <dbReference type="Proteomes" id="UP000736335"/>
    </source>
</evidence>
<feature type="active site" description="Charge relay system" evidence="6">
    <location>
        <position position="280"/>
    </location>
</feature>
<comment type="catalytic activity">
    <reaction evidence="7">
        <text>S-formylglutathione + H2O = formate + glutathione + H(+)</text>
        <dbReference type="Rhea" id="RHEA:14961"/>
        <dbReference type="ChEBI" id="CHEBI:15377"/>
        <dbReference type="ChEBI" id="CHEBI:15378"/>
        <dbReference type="ChEBI" id="CHEBI:15740"/>
        <dbReference type="ChEBI" id="CHEBI:57688"/>
        <dbReference type="ChEBI" id="CHEBI:57925"/>
        <dbReference type="EC" id="3.1.2.12"/>
    </reaction>
</comment>
<evidence type="ECO:0000256" key="1">
    <source>
        <dbReference type="ARBA" id="ARBA00005622"/>
    </source>
</evidence>
<dbReference type="SUPFAM" id="SSF53474">
    <property type="entry name" value="alpha/beta-Hydrolases"/>
    <property type="match status" value="1"/>
</dbReference>
<evidence type="ECO:0000256" key="4">
    <source>
        <dbReference type="ARBA" id="ARBA00022487"/>
    </source>
</evidence>
<comment type="similarity">
    <text evidence="1 7">Belongs to the esterase D family.</text>
</comment>
<evidence type="ECO:0000313" key="8">
    <source>
        <dbReference type="EMBL" id="KAF9785700.1"/>
    </source>
</evidence>
<evidence type="ECO:0000256" key="2">
    <source>
        <dbReference type="ARBA" id="ARBA00012479"/>
    </source>
</evidence>
<dbReference type="OrthoDB" id="420518at2759"/>
<keyword evidence="4 7" id="KW-0719">Serine esterase</keyword>
<dbReference type="GO" id="GO:0005829">
    <property type="term" value="C:cytosol"/>
    <property type="evidence" value="ECO:0007669"/>
    <property type="project" value="TreeGrafter"/>
</dbReference>
<organism evidence="8 9">
    <name type="scientific">Thelephora terrestris</name>
    <dbReference type="NCBI Taxonomy" id="56493"/>
    <lineage>
        <taxon>Eukaryota</taxon>
        <taxon>Fungi</taxon>
        <taxon>Dikarya</taxon>
        <taxon>Basidiomycota</taxon>
        <taxon>Agaricomycotina</taxon>
        <taxon>Agaricomycetes</taxon>
        <taxon>Thelephorales</taxon>
        <taxon>Thelephoraceae</taxon>
        <taxon>Thelephora</taxon>
    </lineage>
</organism>
<dbReference type="Pfam" id="PF00756">
    <property type="entry name" value="Esterase"/>
    <property type="match status" value="1"/>
</dbReference>
<reference evidence="8" key="1">
    <citation type="journal article" date="2020" name="Nat. Commun.">
        <title>Large-scale genome sequencing of mycorrhizal fungi provides insights into the early evolution of symbiotic traits.</title>
        <authorList>
            <person name="Miyauchi S."/>
            <person name="Kiss E."/>
            <person name="Kuo A."/>
            <person name="Drula E."/>
            <person name="Kohler A."/>
            <person name="Sanchez-Garcia M."/>
            <person name="Morin E."/>
            <person name="Andreopoulos B."/>
            <person name="Barry K.W."/>
            <person name="Bonito G."/>
            <person name="Buee M."/>
            <person name="Carver A."/>
            <person name="Chen C."/>
            <person name="Cichocki N."/>
            <person name="Clum A."/>
            <person name="Culley D."/>
            <person name="Crous P.W."/>
            <person name="Fauchery L."/>
            <person name="Girlanda M."/>
            <person name="Hayes R.D."/>
            <person name="Keri Z."/>
            <person name="LaButti K."/>
            <person name="Lipzen A."/>
            <person name="Lombard V."/>
            <person name="Magnuson J."/>
            <person name="Maillard F."/>
            <person name="Murat C."/>
            <person name="Nolan M."/>
            <person name="Ohm R.A."/>
            <person name="Pangilinan J."/>
            <person name="Pereira M.F."/>
            <person name="Perotto S."/>
            <person name="Peter M."/>
            <person name="Pfister S."/>
            <person name="Riley R."/>
            <person name="Sitrit Y."/>
            <person name="Stielow J.B."/>
            <person name="Szollosi G."/>
            <person name="Zifcakova L."/>
            <person name="Stursova M."/>
            <person name="Spatafora J.W."/>
            <person name="Tedersoo L."/>
            <person name="Vaario L.M."/>
            <person name="Yamada A."/>
            <person name="Yan M."/>
            <person name="Wang P."/>
            <person name="Xu J."/>
            <person name="Bruns T."/>
            <person name="Baldrian P."/>
            <person name="Vilgalys R."/>
            <person name="Dunand C."/>
            <person name="Henrissat B."/>
            <person name="Grigoriev I.V."/>
            <person name="Hibbett D."/>
            <person name="Nagy L.G."/>
            <person name="Martin F.M."/>
        </authorList>
    </citation>
    <scope>NUCLEOTIDE SEQUENCE</scope>
    <source>
        <strain evidence="8">UH-Tt-Lm1</strain>
    </source>
</reference>
<keyword evidence="9" id="KW-1185">Reference proteome</keyword>
<dbReference type="InterPro" id="IPR014186">
    <property type="entry name" value="S-formylglutathione_hydrol"/>
</dbReference>
<feature type="active site" description="Charge relay system" evidence="6">
    <location>
        <position position="243"/>
    </location>
</feature>
<evidence type="ECO:0000256" key="3">
    <source>
        <dbReference type="ARBA" id="ARBA00016774"/>
    </source>
</evidence>
<comment type="function">
    <text evidence="7">Serine hydrolase involved in the detoxification of formaldehyde.</text>
</comment>
<keyword evidence="5 7" id="KW-0378">Hydrolase</keyword>
<proteinExistence type="inferred from homology"/>
<dbReference type="GO" id="GO:0046294">
    <property type="term" value="P:formaldehyde catabolic process"/>
    <property type="evidence" value="ECO:0007669"/>
    <property type="project" value="InterPro"/>
</dbReference>
<dbReference type="InterPro" id="IPR000801">
    <property type="entry name" value="Esterase-like"/>
</dbReference>
<dbReference type="GO" id="GO:0052689">
    <property type="term" value="F:carboxylic ester hydrolase activity"/>
    <property type="evidence" value="ECO:0007669"/>
    <property type="project" value="UniProtKB-KW"/>
</dbReference>
<gene>
    <name evidence="8" type="ORF">BJ322DRAFT_1099583</name>
</gene>
<comment type="caution">
    <text evidence="8">The sequence shown here is derived from an EMBL/GenBank/DDBJ whole genome shotgun (WGS) entry which is preliminary data.</text>
</comment>
<comment type="subcellular location">
    <subcellularLocation>
        <location evidence="7">Cytoplasm</location>
    </subcellularLocation>
</comment>
<evidence type="ECO:0000256" key="5">
    <source>
        <dbReference type="ARBA" id="ARBA00022801"/>
    </source>
</evidence>
<reference evidence="8" key="2">
    <citation type="submission" date="2020-11" db="EMBL/GenBank/DDBJ databases">
        <authorList>
            <consortium name="DOE Joint Genome Institute"/>
            <person name="Kuo A."/>
            <person name="Miyauchi S."/>
            <person name="Kiss E."/>
            <person name="Drula E."/>
            <person name="Kohler A."/>
            <person name="Sanchez-Garcia M."/>
            <person name="Andreopoulos B."/>
            <person name="Barry K.W."/>
            <person name="Bonito G."/>
            <person name="Buee M."/>
            <person name="Carver A."/>
            <person name="Chen C."/>
            <person name="Cichocki N."/>
            <person name="Clum A."/>
            <person name="Culley D."/>
            <person name="Crous P.W."/>
            <person name="Fauchery L."/>
            <person name="Girlanda M."/>
            <person name="Hayes R."/>
            <person name="Keri Z."/>
            <person name="Labutti K."/>
            <person name="Lipzen A."/>
            <person name="Lombard V."/>
            <person name="Magnuson J."/>
            <person name="Maillard F."/>
            <person name="Morin E."/>
            <person name="Murat C."/>
            <person name="Nolan M."/>
            <person name="Ohm R."/>
            <person name="Pangilinan J."/>
            <person name="Pereira M."/>
            <person name="Perotto S."/>
            <person name="Peter M."/>
            <person name="Riley R."/>
            <person name="Sitrit Y."/>
            <person name="Stielow B."/>
            <person name="Szollosi G."/>
            <person name="Zifcakova L."/>
            <person name="Stursova M."/>
            <person name="Spatafora J.W."/>
            <person name="Tedersoo L."/>
            <person name="Vaario L.-M."/>
            <person name="Yamada A."/>
            <person name="Yan M."/>
            <person name="Wang P."/>
            <person name="Xu J."/>
            <person name="Bruns T."/>
            <person name="Baldrian P."/>
            <person name="Vilgalys R."/>
            <person name="Henrissat B."/>
            <person name="Grigoriev I.V."/>
            <person name="Hibbett D."/>
            <person name="Nagy L.G."/>
            <person name="Martin F.M."/>
        </authorList>
    </citation>
    <scope>NUCLEOTIDE SEQUENCE</scope>
    <source>
        <strain evidence="8">UH-Tt-Lm1</strain>
    </source>
</reference>
<dbReference type="PANTHER" id="PTHR10061">
    <property type="entry name" value="S-FORMYLGLUTATHIONE HYDROLASE"/>
    <property type="match status" value="1"/>
</dbReference>
<dbReference type="Gene3D" id="3.40.50.1820">
    <property type="entry name" value="alpha/beta hydrolase"/>
    <property type="match status" value="1"/>
</dbReference>
<dbReference type="PANTHER" id="PTHR10061:SF0">
    <property type="entry name" value="S-FORMYLGLUTATHIONE HYDROLASE"/>
    <property type="match status" value="1"/>
</dbReference>
<dbReference type="InterPro" id="IPR029058">
    <property type="entry name" value="AB_hydrolase_fold"/>
</dbReference>
<dbReference type="EMBL" id="WIUZ02000006">
    <property type="protein sequence ID" value="KAF9785700.1"/>
    <property type="molecule type" value="Genomic_DNA"/>
</dbReference>
<dbReference type="Proteomes" id="UP000736335">
    <property type="component" value="Unassembled WGS sequence"/>
</dbReference>
<evidence type="ECO:0000256" key="7">
    <source>
        <dbReference type="RuleBase" id="RU363068"/>
    </source>
</evidence>
<dbReference type="NCBIfam" id="TIGR02821">
    <property type="entry name" value="fghA_ester_D"/>
    <property type="match status" value="1"/>
</dbReference>
<dbReference type="EC" id="3.1.2.12" evidence="2 7"/>
<feature type="active site" description="Charge relay system" evidence="6">
    <location>
        <position position="154"/>
    </location>
</feature>
<keyword evidence="7" id="KW-0963">Cytoplasm</keyword>
<dbReference type="AlphaFoldDB" id="A0A9P6HFG4"/>
<evidence type="ECO:0000256" key="6">
    <source>
        <dbReference type="PIRSR" id="PIRSR614186-1"/>
    </source>
</evidence>
<accession>A0A9P6HFG4</accession>
<sequence length="302" mass="32948">MALERVSMNRVYDGVLTKYRFKSAALGGLMAQFNLFIPANASSTHKVPVLIYLAGLTCTEDTGAQKGNFIGPAAKEGIALLFPDTSPRGAGVEGEDKDWDFGVGAGFYLNATIPAYATHYNMLTHVTKELPQVIASDELGIPIDWTRQSIFGHSMGGHGALTIYLASLLGVGDNTQPKQYRSVSAFAPASNPSISPWGIKAFTGYLQGGAEEGKVRYDATELVGRCKSKENPVHVLVDYGSEDQFLKGGQLLPENFLKKAREVGYDEVQVRVRKQEGYDHSYFFISTFAADHVHFHANFLKA</sequence>